<gene>
    <name evidence="3" type="ORF">SAMN05216375_12417</name>
    <name evidence="2" type="ORF">TR210_2455</name>
</gene>
<feature type="domain" description="VOC" evidence="1">
    <location>
        <begin position="2"/>
        <end position="127"/>
    </location>
</feature>
<dbReference type="Proteomes" id="UP000199280">
    <property type="component" value="Unassembled WGS sequence"/>
</dbReference>
<evidence type="ECO:0000313" key="5">
    <source>
        <dbReference type="Proteomes" id="UP000199280"/>
    </source>
</evidence>
<evidence type="ECO:0000313" key="3">
    <source>
        <dbReference type="EMBL" id="SEJ73903.1"/>
    </source>
</evidence>
<dbReference type="InterPro" id="IPR004360">
    <property type="entry name" value="Glyas_Fos-R_dOase_dom"/>
</dbReference>
<dbReference type="EMBL" id="FJNB01000022">
    <property type="protein sequence ID" value="CZR07546.1"/>
    <property type="molecule type" value="Genomic_DNA"/>
</dbReference>
<dbReference type="InterPro" id="IPR029068">
    <property type="entry name" value="Glyas_Bleomycin-R_OHBP_Dase"/>
</dbReference>
<dbReference type="InterPro" id="IPR037523">
    <property type="entry name" value="VOC_core"/>
</dbReference>
<dbReference type="SUPFAM" id="SSF54593">
    <property type="entry name" value="Glyoxalase/Bleomycin resistance protein/Dihydroxybiphenyl dioxygenase"/>
    <property type="match status" value="1"/>
</dbReference>
<dbReference type="InterPro" id="IPR051332">
    <property type="entry name" value="Fosfomycin_Res_Enzymes"/>
</dbReference>
<dbReference type="Proteomes" id="UP000076878">
    <property type="component" value="Unassembled WGS sequence"/>
</dbReference>
<reference evidence="3 5" key="2">
    <citation type="submission" date="2016-10" db="EMBL/GenBank/DDBJ databases">
        <authorList>
            <person name="Varghese N."/>
            <person name="Submissions S."/>
        </authorList>
    </citation>
    <scope>NUCLEOTIDE SEQUENCE [LARGE SCALE GENOMIC DNA]</scope>
    <source>
        <strain evidence="3 5">DSM 22150</strain>
    </source>
</reference>
<keyword evidence="5" id="KW-1185">Reference proteome</keyword>
<dbReference type="PANTHER" id="PTHR36113:SF1">
    <property type="entry name" value="GLYOXALASE_BLEOMYCIN RESISTANCE PROTEIN_DIOXYGENASE"/>
    <property type="match status" value="1"/>
</dbReference>
<sequence>MKIEHVALWVDDLELMRDFYVRFFDGKANKLYRNPEKDFQSYFITFREGGARLELMKRLDVKERYPLDMLGWAHLAISVGNKQNVDYFTDRLIKAGYTCKSQPRVTGDGYYESMFLDPEKNVIEITI</sequence>
<dbReference type="Pfam" id="PF00903">
    <property type="entry name" value="Glyoxalase"/>
    <property type="match status" value="1"/>
</dbReference>
<protein>
    <submittedName>
        <fullName evidence="2">Glyoxalase/bleomycin resistance protein/dihydroxybiphenyl dioxygenase</fullName>
    </submittedName>
    <submittedName>
        <fullName evidence="3">Lactoylglutathione lyase</fullName>
    </submittedName>
</protein>
<proteinExistence type="predicted"/>
<dbReference type="AlphaFoldDB" id="A0A143Z596"/>
<keyword evidence="3" id="KW-0456">Lyase</keyword>
<dbReference type="EMBL" id="FNYT01000024">
    <property type="protein sequence ID" value="SEJ73903.1"/>
    <property type="molecule type" value="Genomic_DNA"/>
</dbReference>
<organism evidence="2 4">
    <name type="scientific">Trichococcus ilyis</name>
    <dbReference type="NCBI Taxonomy" id="640938"/>
    <lineage>
        <taxon>Bacteria</taxon>
        <taxon>Bacillati</taxon>
        <taxon>Bacillota</taxon>
        <taxon>Bacilli</taxon>
        <taxon>Lactobacillales</taxon>
        <taxon>Carnobacteriaceae</taxon>
        <taxon>Trichococcus</taxon>
    </lineage>
</organism>
<dbReference type="RefSeq" id="WP_068624199.1">
    <property type="nucleotide sequence ID" value="NZ_FJNB01000022.1"/>
</dbReference>
<dbReference type="PANTHER" id="PTHR36113">
    <property type="entry name" value="LYASE, PUTATIVE-RELATED-RELATED"/>
    <property type="match status" value="1"/>
</dbReference>
<accession>A0A143Z596</accession>
<evidence type="ECO:0000313" key="4">
    <source>
        <dbReference type="Proteomes" id="UP000076878"/>
    </source>
</evidence>
<keyword evidence="2" id="KW-0223">Dioxygenase</keyword>
<dbReference type="GO" id="GO:0016829">
    <property type="term" value="F:lyase activity"/>
    <property type="evidence" value="ECO:0007669"/>
    <property type="project" value="UniProtKB-KW"/>
</dbReference>
<dbReference type="OrthoDB" id="9789012at2"/>
<reference evidence="2 4" key="1">
    <citation type="submission" date="2016-02" db="EMBL/GenBank/DDBJ databases">
        <authorList>
            <person name="Wen L."/>
            <person name="He K."/>
            <person name="Yang H."/>
        </authorList>
    </citation>
    <scope>NUCLEOTIDE SEQUENCE [LARGE SCALE GENOMIC DNA]</scope>
    <source>
        <strain evidence="2">Trichococcus_R210</strain>
    </source>
</reference>
<evidence type="ECO:0000259" key="1">
    <source>
        <dbReference type="PROSITE" id="PS51819"/>
    </source>
</evidence>
<dbReference type="PROSITE" id="PS51819">
    <property type="entry name" value="VOC"/>
    <property type="match status" value="1"/>
</dbReference>
<dbReference type="Gene3D" id="3.10.180.10">
    <property type="entry name" value="2,3-Dihydroxybiphenyl 1,2-Dioxygenase, domain 1"/>
    <property type="match status" value="1"/>
</dbReference>
<dbReference type="GO" id="GO:0051213">
    <property type="term" value="F:dioxygenase activity"/>
    <property type="evidence" value="ECO:0007669"/>
    <property type="project" value="UniProtKB-KW"/>
</dbReference>
<name>A0A143Z596_9LACT</name>
<evidence type="ECO:0000313" key="2">
    <source>
        <dbReference type="EMBL" id="CZR07546.1"/>
    </source>
</evidence>
<keyword evidence="2" id="KW-0560">Oxidoreductase</keyword>
<dbReference type="STRING" id="640938.TR210_2455"/>